<dbReference type="InterPro" id="IPR021228">
    <property type="entry name" value="BrxD"/>
</dbReference>
<dbReference type="AlphaFoldDB" id="A0A368KYG7"/>
<comment type="caution">
    <text evidence="1">The sequence shown here is derived from an EMBL/GenBank/DDBJ whole genome shotgun (WGS) entry which is preliminary data.</text>
</comment>
<name>A0A368KYG7_9BACT</name>
<reference evidence="1 2" key="1">
    <citation type="submission" date="2018-07" db="EMBL/GenBank/DDBJ databases">
        <title>Comparative genomes isolates from brazilian mangrove.</title>
        <authorList>
            <person name="De Araujo J.E."/>
            <person name="Taketani R.G."/>
            <person name="Silva M.C.P."/>
            <person name="Lourenco M.V."/>
            <person name="Oliveira V.M."/>
            <person name="Andreote F.D."/>
        </authorList>
    </citation>
    <scope>NUCLEOTIDE SEQUENCE [LARGE SCALE GENOMIC DNA]</scope>
    <source>
        <strain evidence="1 2">HEX PRIS-MGV</strain>
    </source>
</reference>
<dbReference type="Proteomes" id="UP000253562">
    <property type="component" value="Unassembled WGS sequence"/>
</dbReference>
<dbReference type="GO" id="GO:0005524">
    <property type="term" value="F:ATP binding"/>
    <property type="evidence" value="ECO:0007669"/>
    <property type="project" value="UniProtKB-KW"/>
</dbReference>
<keyword evidence="1" id="KW-0547">Nucleotide-binding</keyword>
<evidence type="ECO:0000313" key="1">
    <source>
        <dbReference type="EMBL" id="RCS54885.1"/>
    </source>
</evidence>
<gene>
    <name evidence="1" type="ORF">DTL42_07170</name>
</gene>
<evidence type="ECO:0000313" key="2">
    <source>
        <dbReference type="Proteomes" id="UP000253562"/>
    </source>
</evidence>
<dbReference type="EMBL" id="QPEX01000010">
    <property type="protein sequence ID" value="RCS54885.1"/>
    <property type="molecule type" value="Genomic_DNA"/>
</dbReference>
<sequence>MNGRPIVLAIGSLRKATQFRYDRTCWRRSTNVKKIPARERNAILQSLGAGVVPAIGLQHIQVGRLREVDALISDLKLVEEGAASVRFVVGRYGSGKTFFLNLIRSVAQQRKFVVAQADITTERRLYGTGGQAQSLFSELMRNLSTRSRPDGNALANVVERWIGEVDHEIRSGGGTDEDVKKEFGKRLRPLQDLVSGFDFVTVMTKYYEGYLAHNEVLQGAALRWLRAEYRTKTEAREELGVRSIIDDAGFYDYLKLFASFVRIVGYAGLMVNIDELVVLSHRLSNTSARNRNYEAILRIINDCLQGRVEGLAFLFAGTDECMEDPRRGLYSYEALATRLAPNRFASEGQQDFASPVIKLEQLKPEDCFVLLVNIRNVHSGGDPGKQCVPDEALVQYLKGSQSQMGAEYFQRPRDIAKGFVGLINMVEQYPAKTWQDHLGDFSYPQLDDSPDYSIDDEVEFHGDDEMSGFKL</sequence>
<keyword evidence="1" id="KW-0067">ATP-binding</keyword>
<dbReference type="Pfam" id="PF10923">
    <property type="entry name" value="BrxC_BrxD"/>
    <property type="match status" value="1"/>
</dbReference>
<proteinExistence type="predicted"/>
<organism evidence="1 2">
    <name type="scientific">Bremerella cremea</name>
    <dbReference type="NCBI Taxonomy" id="1031537"/>
    <lineage>
        <taxon>Bacteria</taxon>
        <taxon>Pseudomonadati</taxon>
        <taxon>Planctomycetota</taxon>
        <taxon>Planctomycetia</taxon>
        <taxon>Pirellulales</taxon>
        <taxon>Pirellulaceae</taxon>
        <taxon>Bremerella</taxon>
    </lineage>
</organism>
<accession>A0A368KYG7</accession>
<dbReference type="OrthoDB" id="9772976at2"/>
<protein>
    <submittedName>
        <fullName evidence="1">ATP-binding protein</fullName>
    </submittedName>
</protein>